<dbReference type="CDD" id="cd01392">
    <property type="entry name" value="HTH_LacI"/>
    <property type="match status" value="1"/>
</dbReference>
<accession>A0ABV3YMK8</accession>
<keyword evidence="4" id="KW-0804">Transcription</keyword>
<dbReference type="Gene3D" id="1.10.260.40">
    <property type="entry name" value="lambda repressor-like DNA-binding domains"/>
    <property type="match status" value="1"/>
</dbReference>
<dbReference type="PRINTS" id="PR00036">
    <property type="entry name" value="HTHLACI"/>
</dbReference>
<organism evidence="6 7">
    <name type="scientific">Pseudomonas zhanjiangensis</name>
    <dbReference type="NCBI Taxonomy" id="3239015"/>
    <lineage>
        <taxon>Bacteria</taxon>
        <taxon>Pseudomonadati</taxon>
        <taxon>Pseudomonadota</taxon>
        <taxon>Gammaproteobacteria</taxon>
        <taxon>Pseudomonadales</taxon>
        <taxon>Pseudomonadaceae</taxon>
        <taxon>Pseudomonas</taxon>
    </lineage>
</organism>
<keyword evidence="1" id="KW-0678">Repressor</keyword>
<dbReference type="InterPro" id="IPR001761">
    <property type="entry name" value="Peripla_BP/Lac1_sug-bd_dom"/>
</dbReference>
<dbReference type="Pfam" id="PF00532">
    <property type="entry name" value="Peripla_BP_1"/>
    <property type="match status" value="1"/>
</dbReference>
<evidence type="ECO:0000256" key="1">
    <source>
        <dbReference type="ARBA" id="ARBA00022491"/>
    </source>
</evidence>
<dbReference type="PROSITE" id="PS00356">
    <property type="entry name" value="HTH_LACI_1"/>
    <property type="match status" value="1"/>
</dbReference>
<dbReference type="RefSeq" id="WP_369285461.1">
    <property type="nucleotide sequence ID" value="NZ_JBFTEG010000001.1"/>
</dbReference>
<evidence type="ECO:0000256" key="2">
    <source>
        <dbReference type="ARBA" id="ARBA00023015"/>
    </source>
</evidence>
<dbReference type="GO" id="GO:0003677">
    <property type="term" value="F:DNA binding"/>
    <property type="evidence" value="ECO:0007669"/>
    <property type="project" value="UniProtKB-KW"/>
</dbReference>
<evidence type="ECO:0000259" key="5">
    <source>
        <dbReference type="PROSITE" id="PS50932"/>
    </source>
</evidence>
<comment type="caution">
    <text evidence="6">The sequence shown here is derived from an EMBL/GenBank/DDBJ whole genome shotgun (WGS) entry which is preliminary data.</text>
</comment>
<dbReference type="Gene3D" id="3.40.50.2300">
    <property type="match status" value="2"/>
</dbReference>
<proteinExistence type="predicted"/>
<dbReference type="EMBL" id="JBFTEG010000001">
    <property type="protein sequence ID" value="MEX6500546.1"/>
    <property type="molecule type" value="Genomic_DNA"/>
</dbReference>
<keyword evidence="3 6" id="KW-0238">DNA-binding</keyword>
<dbReference type="SUPFAM" id="SSF53822">
    <property type="entry name" value="Periplasmic binding protein-like I"/>
    <property type="match status" value="1"/>
</dbReference>
<dbReference type="CDD" id="cd06288">
    <property type="entry name" value="PBP1_sucrose_transcription_regulator"/>
    <property type="match status" value="1"/>
</dbReference>
<dbReference type="PROSITE" id="PS50932">
    <property type="entry name" value="HTH_LACI_2"/>
    <property type="match status" value="1"/>
</dbReference>
<evidence type="ECO:0000313" key="7">
    <source>
        <dbReference type="Proteomes" id="UP001560296"/>
    </source>
</evidence>
<evidence type="ECO:0000313" key="6">
    <source>
        <dbReference type="EMBL" id="MEX6500546.1"/>
    </source>
</evidence>
<dbReference type="PANTHER" id="PTHR30146">
    <property type="entry name" value="LACI-RELATED TRANSCRIPTIONAL REPRESSOR"/>
    <property type="match status" value="1"/>
</dbReference>
<reference evidence="6 7" key="1">
    <citation type="submission" date="2024-07" db="EMBL/GenBank/DDBJ databases">
        <authorList>
            <person name="Li M."/>
        </authorList>
    </citation>
    <scope>NUCLEOTIDE SEQUENCE [LARGE SCALE GENOMIC DNA]</scope>
    <source>
        <strain evidence="6 7">25A3E</strain>
    </source>
</reference>
<dbReference type="InterPro" id="IPR010982">
    <property type="entry name" value="Lambda_DNA-bd_dom_sf"/>
</dbReference>
<evidence type="ECO:0000256" key="3">
    <source>
        <dbReference type="ARBA" id="ARBA00023125"/>
    </source>
</evidence>
<dbReference type="SUPFAM" id="SSF47413">
    <property type="entry name" value="lambda repressor-like DNA-binding domains"/>
    <property type="match status" value="1"/>
</dbReference>
<dbReference type="SMART" id="SM00354">
    <property type="entry name" value="HTH_LACI"/>
    <property type="match status" value="1"/>
</dbReference>
<sequence length="330" mass="36473">MTTVKDVARLAGVSLMTVSRALNHPEKLSPETYQRVRQAIDELQFVPSMSARKIRGDNLAARTIGVFALDTATTPFAVELLLSIERTAQQAGWNVFVLNLLSDPPSEQSIDLMLAHRPDGLIFTAMGLRRVSIPERLQSKPLVLANCLAEGSGLTSYVPDDEQGQYRAVRQALGQGYRRPLCINLPSQSLAWGLRQQGMRRAFEEFGLPAEAALQYDLSAHDSYGETQAILDRHIVEGRPEFDILICGNDRIAFCAYQLLLTRGLKIPGDIAVLGYDNMIGIAELFLPPLTTVQLPYYEIGQQAALHLIEGRERSGTQLVDCPLVTRQSV</sequence>
<protein>
    <submittedName>
        <fullName evidence="6">LacI family DNA-binding transcriptional regulator</fullName>
    </submittedName>
</protein>
<name>A0ABV3YMK8_9PSED</name>
<dbReference type="Pfam" id="PF00356">
    <property type="entry name" value="LacI"/>
    <property type="match status" value="1"/>
</dbReference>
<feature type="domain" description="HTH lacI-type" evidence="5">
    <location>
        <begin position="2"/>
        <end position="56"/>
    </location>
</feature>
<dbReference type="PANTHER" id="PTHR30146:SF151">
    <property type="entry name" value="HTH-TYPE TRANSCRIPTIONAL REPRESSOR CYTR"/>
    <property type="match status" value="1"/>
</dbReference>
<dbReference type="InterPro" id="IPR028082">
    <property type="entry name" value="Peripla_BP_I"/>
</dbReference>
<keyword evidence="7" id="KW-1185">Reference proteome</keyword>
<evidence type="ECO:0000256" key="4">
    <source>
        <dbReference type="ARBA" id="ARBA00023163"/>
    </source>
</evidence>
<dbReference type="InterPro" id="IPR000843">
    <property type="entry name" value="HTH_LacI"/>
</dbReference>
<dbReference type="Proteomes" id="UP001560296">
    <property type="component" value="Unassembled WGS sequence"/>
</dbReference>
<keyword evidence="2" id="KW-0805">Transcription regulation</keyword>
<gene>
    <name evidence="6" type="ORF">AB5S05_00605</name>
</gene>